<dbReference type="GO" id="GO:0006402">
    <property type="term" value="P:mRNA catabolic process"/>
    <property type="evidence" value="ECO:0007669"/>
    <property type="project" value="TreeGrafter"/>
</dbReference>
<dbReference type="GO" id="GO:0016075">
    <property type="term" value="P:rRNA catabolic process"/>
    <property type="evidence" value="ECO:0007669"/>
    <property type="project" value="TreeGrafter"/>
</dbReference>
<dbReference type="InterPro" id="IPR003477">
    <property type="entry name" value="PemK-like"/>
</dbReference>
<dbReference type="SUPFAM" id="SSF50118">
    <property type="entry name" value="Cell growth inhibitor/plasmid maintenance toxic component"/>
    <property type="match status" value="1"/>
</dbReference>
<dbReference type="EC" id="3.1.-.-" evidence="1"/>
<reference evidence="2 3" key="1">
    <citation type="submission" date="2019-06" db="EMBL/GenBank/DDBJ databases">
        <title>Flavobacteriaceae Paucihalobacterium erythroidium CWB-1, complete genome.</title>
        <authorList>
            <person name="Wu S."/>
        </authorList>
    </citation>
    <scope>NUCLEOTIDE SEQUENCE [LARGE SCALE GENOMIC DNA]</scope>
    <source>
        <strain evidence="2 3">CWB-1</strain>
    </source>
</reference>
<dbReference type="Proteomes" id="UP000317332">
    <property type="component" value="Unassembled WGS sequence"/>
</dbReference>
<proteinExistence type="inferred from homology"/>
<keyword evidence="1" id="KW-0255">Endonuclease</keyword>
<keyword evidence="1" id="KW-0540">Nuclease</keyword>
<organism evidence="2 3">
    <name type="scientific">Paucihalobacter ruber</name>
    <dbReference type="NCBI Taxonomy" id="2567861"/>
    <lineage>
        <taxon>Bacteria</taxon>
        <taxon>Pseudomonadati</taxon>
        <taxon>Bacteroidota</taxon>
        <taxon>Flavobacteriia</taxon>
        <taxon>Flavobacteriales</taxon>
        <taxon>Flavobacteriaceae</taxon>
        <taxon>Paucihalobacter</taxon>
    </lineage>
</organism>
<dbReference type="EMBL" id="VHIQ01000007">
    <property type="protein sequence ID" value="TPV31999.1"/>
    <property type="molecule type" value="Genomic_DNA"/>
</dbReference>
<comment type="similarity">
    <text evidence="1">Belongs to the PemK/MazF family.</text>
</comment>
<evidence type="ECO:0000313" key="2">
    <source>
        <dbReference type="EMBL" id="TPV31999.1"/>
    </source>
</evidence>
<dbReference type="OrthoDB" id="9808744at2"/>
<dbReference type="GO" id="GO:0004521">
    <property type="term" value="F:RNA endonuclease activity"/>
    <property type="evidence" value="ECO:0007669"/>
    <property type="project" value="TreeGrafter"/>
</dbReference>
<dbReference type="RefSeq" id="WP_140991310.1">
    <property type="nucleotide sequence ID" value="NZ_VHIQ01000007.1"/>
</dbReference>
<sequence>MRQGEIWNVYFEPVKGSEQSGNRPAVIISGNTMNQKSNLLIVCPLTTSLHYFKEHPIIEPNEENGLKETSEILVFQVRTLSKERFKKKLGTISKTKITSIHDTLFKILKY</sequence>
<comment type="caution">
    <text evidence="2">The sequence shown here is derived from an EMBL/GenBank/DDBJ whole genome shotgun (WGS) entry which is preliminary data.</text>
</comment>
<dbReference type="AlphaFoldDB" id="A0A506PEJ4"/>
<keyword evidence="1" id="KW-0378">Hydrolase</keyword>
<comment type="function">
    <text evidence="1">Toxic component of a type II toxin-antitoxin (TA) system.</text>
</comment>
<accession>A0A506PEJ4</accession>
<name>A0A506PEJ4_9FLAO</name>
<evidence type="ECO:0000313" key="3">
    <source>
        <dbReference type="Proteomes" id="UP000317332"/>
    </source>
</evidence>
<dbReference type="InterPro" id="IPR011067">
    <property type="entry name" value="Plasmid_toxin/cell-grow_inhib"/>
</dbReference>
<dbReference type="GO" id="GO:0003677">
    <property type="term" value="F:DNA binding"/>
    <property type="evidence" value="ECO:0007669"/>
    <property type="project" value="InterPro"/>
</dbReference>
<evidence type="ECO:0000256" key="1">
    <source>
        <dbReference type="PIRNR" id="PIRNR033490"/>
    </source>
</evidence>
<dbReference type="GO" id="GO:0016787">
    <property type="term" value="F:hydrolase activity"/>
    <property type="evidence" value="ECO:0007669"/>
    <property type="project" value="UniProtKB-KW"/>
</dbReference>
<protein>
    <recommendedName>
        <fullName evidence="1">mRNA interferase</fullName>
        <ecNumber evidence="1">3.1.-.-</ecNumber>
    </recommendedName>
</protein>
<gene>
    <name evidence="2" type="ORF">FJ651_14405</name>
</gene>
<keyword evidence="3" id="KW-1185">Reference proteome</keyword>
<dbReference type="Gene3D" id="2.30.30.110">
    <property type="match status" value="1"/>
</dbReference>
<dbReference type="PANTHER" id="PTHR33988">
    <property type="entry name" value="ENDORIBONUCLEASE MAZF-RELATED"/>
    <property type="match status" value="1"/>
</dbReference>
<dbReference type="Pfam" id="PF02452">
    <property type="entry name" value="PemK_toxin"/>
    <property type="match status" value="1"/>
</dbReference>
<dbReference type="PIRSF" id="PIRSF033490">
    <property type="entry name" value="MazF"/>
    <property type="match status" value="1"/>
</dbReference>